<dbReference type="GO" id="GO:0003700">
    <property type="term" value="F:DNA-binding transcription factor activity"/>
    <property type="evidence" value="ECO:0007669"/>
    <property type="project" value="InterPro"/>
</dbReference>
<dbReference type="AlphaFoldDB" id="A0A6H0SIL4"/>
<accession>A0A6H0SIL4</accession>
<protein>
    <submittedName>
        <fullName evidence="2">MarR family transcriptional regulator</fullName>
    </submittedName>
</protein>
<dbReference type="InterPro" id="IPR052526">
    <property type="entry name" value="HTH-type_Bedaq_tolerance"/>
</dbReference>
<feature type="domain" description="HTH marR-type" evidence="1">
    <location>
        <begin position="18"/>
        <end position="152"/>
    </location>
</feature>
<keyword evidence="3" id="KW-1185">Reference proteome</keyword>
<dbReference type="Gene3D" id="1.10.10.10">
    <property type="entry name" value="Winged helix-like DNA-binding domain superfamily/Winged helix DNA-binding domain"/>
    <property type="match status" value="1"/>
</dbReference>
<evidence type="ECO:0000313" key="3">
    <source>
        <dbReference type="Proteomes" id="UP000502331"/>
    </source>
</evidence>
<evidence type="ECO:0000259" key="1">
    <source>
        <dbReference type="PROSITE" id="PS50995"/>
    </source>
</evidence>
<organism evidence="2 3">
    <name type="scientific">Glutamicibacter mishrai</name>
    <dbReference type="NCBI Taxonomy" id="1775880"/>
    <lineage>
        <taxon>Bacteria</taxon>
        <taxon>Bacillati</taxon>
        <taxon>Actinomycetota</taxon>
        <taxon>Actinomycetes</taxon>
        <taxon>Micrococcales</taxon>
        <taxon>Micrococcaceae</taxon>
        <taxon>Glutamicibacter</taxon>
    </lineage>
</organism>
<proteinExistence type="predicted"/>
<dbReference type="InterPro" id="IPR036388">
    <property type="entry name" value="WH-like_DNA-bd_sf"/>
</dbReference>
<reference evidence="2 3" key="1">
    <citation type="submission" date="2018-09" db="EMBL/GenBank/DDBJ databases">
        <title>Glutamicibacter mishrai S5-52T (LMG 29155T = KCTC 39846T).</title>
        <authorList>
            <person name="Das S.K."/>
        </authorList>
    </citation>
    <scope>NUCLEOTIDE SEQUENCE [LARGE SCALE GENOMIC DNA]</scope>
    <source>
        <strain evidence="2 3">S5-52</strain>
    </source>
</reference>
<gene>
    <name evidence="2" type="ORF">D3791_01025</name>
</gene>
<dbReference type="Pfam" id="PF01047">
    <property type="entry name" value="MarR"/>
    <property type="match status" value="1"/>
</dbReference>
<name>A0A6H0SIL4_9MICC</name>
<dbReference type="Proteomes" id="UP000502331">
    <property type="component" value="Chromosome"/>
</dbReference>
<dbReference type="PANTHER" id="PTHR39515:SF2">
    <property type="entry name" value="HTH-TYPE TRANSCRIPTIONAL REGULATOR RV0880"/>
    <property type="match status" value="1"/>
</dbReference>
<dbReference type="PANTHER" id="PTHR39515">
    <property type="entry name" value="CONSERVED PROTEIN"/>
    <property type="match status" value="1"/>
</dbReference>
<evidence type="ECO:0000313" key="2">
    <source>
        <dbReference type="EMBL" id="QIV85827.1"/>
    </source>
</evidence>
<dbReference type="SUPFAM" id="SSF46785">
    <property type="entry name" value="Winged helix' DNA-binding domain"/>
    <property type="match status" value="1"/>
</dbReference>
<dbReference type="InterPro" id="IPR036390">
    <property type="entry name" value="WH_DNA-bd_sf"/>
</dbReference>
<sequence length="160" mass="16939">MQGSSLGGKLMSDAPLDAGTVATDLALASGTMSRLLGQAAGQGRSVTAWRVLSSLDRLGAQRVGDLAIEQRVAQPTMTGLIIRLENDGMLQRQPDPKDGRASLVSLSDAGRKEIRGYRQRAIDVLLGGMDAFSEAEQQALARVVPLIQRINDQIAADLDG</sequence>
<dbReference type="EMBL" id="CP032549">
    <property type="protein sequence ID" value="QIV85827.1"/>
    <property type="molecule type" value="Genomic_DNA"/>
</dbReference>
<dbReference type="InterPro" id="IPR000835">
    <property type="entry name" value="HTH_MarR-typ"/>
</dbReference>
<dbReference type="SMART" id="SM00347">
    <property type="entry name" value="HTH_MARR"/>
    <property type="match status" value="1"/>
</dbReference>
<dbReference type="PROSITE" id="PS50995">
    <property type="entry name" value="HTH_MARR_2"/>
    <property type="match status" value="1"/>
</dbReference>